<accession>A0ACC6P9E0</accession>
<evidence type="ECO:0000313" key="2">
    <source>
        <dbReference type="Proteomes" id="UP001380953"/>
    </source>
</evidence>
<protein>
    <submittedName>
        <fullName evidence="1">Uncharacterized protein</fullName>
    </submittedName>
</protein>
<comment type="caution">
    <text evidence="1">The sequence shown here is derived from an EMBL/GenBank/DDBJ whole genome shotgun (WGS) entry which is preliminary data.</text>
</comment>
<evidence type="ECO:0000313" key="1">
    <source>
        <dbReference type="EMBL" id="MEJ8303559.1"/>
    </source>
</evidence>
<sequence length="290" mass="31750">MLALNDPAWSKLTTAYGTGEEAAELLLRLQPDAADSELRQELIELLLHQNTIYTATLAAMPYLANMAEYTQGQKALVDLYIMCGLMHASREGADGEDVEHSREFGRDRQQKLEDDAVRRIADGYRDGIARLSALHERAARPISDAALAGSDEDPESVYLLAAQTMYAGRSHVGRLLFEFPEGDEYAGACPFCAADWYVWPSEAADTKPGAKTVYVNEPVTHGTENQPSAEVRPCKPDDLRPELRALEQEALRLGANRLAAAIPSLDGRASCPACGQEASVWDVLTAWRGE</sequence>
<dbReference type="Proteomes" id="UP001380953">
    <property type="component" value="Unassembled WGS sequence"/>
</dbReference>
<organism evidence="1 2">
    <name type="scientific">Saccharibacillus sacchari</name>
    <dbReference type="NCBI Taxonomy" id="456493"/>
    <lineage>
        <taxon>Bacteria</taxon>
        <taxon>Bacillati</taxon>
        <taxon>Bacillota</taxon>
        <taxon>Bacilli</taxon>
        <taxon>Bacillales</taxon>
        <taxon>Paenibacillaceae</taxon>
        <taxon>Saccharibacillus</taxon>
    </lineage>
</organism>
<dbReference type="EMBL" id="JBBKAR010000019">
    <property type="protein sequence ID" value="MEJ8303559.1"/>
    <property type="molecule type" value="Genomic_DNA"/>
</dbReference>
<reference evidence="1" key="1">
    <citation type="submission" date="2024-03" db="EMBL/GenBank/DDBJ databases">
        <title>Whole genome sequecning of epiphytes from Marcgravia umbellata leaves.</title>
        <authorList>
            <person name="Kumar G."/>
            <person name="Savka M.A."/>
        </authorList>
    </citation>
    <scope>NUCLEOTIDE SEQUENCE</scope>
    <source>
        <strain evidence="1">RIT_BL5</strain>
    </source>
</reference>
<proteinExistence type="predicted"/>
<name>A0ACC6P9E0_9BACL</name>
<keyword evidence="2" id="KW-1185">Reference proteome</keyword>
<gene>
    <name evidence="1" type="ORF">WKI47_06470</name>
</gene>